<feature type="domain" description="DUF7343" evidence="3">
    <location>
        <begin position="364"/>
        <end position="424"/>
    </location>
</feature>
<evidence type="ECO:0000256" key="2">
    <source>
        <dbReference type="SAM" id="Phobius"/>
    </source>
</evidence>
<evidence type="ECO:0000259" key="3">
    <source>
        <dbReference type="Pfam" id="PF24034"/>
    </source>
</evidence>
<dbReference type="InterPro" id="IPR055767">
    <property type="entry name" value="DUF7343"/>
</dbReference>
<dbReference type="SUPFAM" id="SSF46785">
    <property type="entry name" value="Winged helix' DNA-binding domain"/>
    <property type="match status" value="1"/>
</dbReference>
<keyword evidence="6" id="KW-1185">Reference proteome</keyword>
<keyword evidence="2" id="KW-0812">Transmembrane</keyword>
<evidence type="ECO:0000313" key="5">
    <source>
        <dbReference type="EMBL" id="SEV83961.1"/>
    </source>
</evidence>
<feature type="domain" description="DUF7345" evidence="4">
    <location>
        <begin position="82"/>
        <end position="200"/>
    </location>
</feature>
<dbReference type="STRING" id="1202768.SAMN05216285_0555"/>
<keyword evidence="2" id="KW-0472">Membrane</keyword>
<sequence>MNRSAPVGFVVLLVFAVVAGACGPIAASATAAPTATTTGAATQSTPDATPESTPSTAMVAAQEESRLVSQETQGFDNTTFEITAHENGSATWTIRYERVFSEADNETEARENFETFAEEFRANETGLYDQFINQSDRLAEAGAQEAGREMEATNFRRSAAIEEQLLGREKGVVEMSFTWENFAVVEDDRIVVGDVFETLYISSDQAIVYQAGGDLSFRSIEPNNGEYAGTSLENAETVQWNGEREFIEGRPRAVFDRPDSGDGTGAVGDDDAGLRATIDDAELAWYLVGALLVIGLATAAVAWYRRSGQAADQRGTSGPDEAEATAGVTANAADTTGEGTGSRDAAETAEPGGSEPEPVPDEELMTDEDRVVKLIRENGGRMKQVNIVEETSWSKSKVSMLLSDMEEEGTISKLRVGRENIISLEGFEPEATKSPFEE</sequence>
<evidence type="ECO:0000313" key="6">
    <source>
        <dbReference type="Proteomes" id="UP000183275"/>
    </source>
</evidence>
<dbReference type="eggNOG" id="arCOG00381">
    <property type="taxonomic scope" value="Archaea"/>
</dbReference>
<gene>
    <name evidence="5" type="ORF">SAMN05216285_0555</name>
</gene>
<evidence type="ECO:0000256" key="1">
    <source>
        <dbReference type="SAM" id="MobiDB-lite"/>
    </source>
</evidence>
<dbReference type="Pfam" id="PF24034">
    <property type="entry name" value="DUF7343"/>
    <property type="match status" value="1"/>
</dbReference>
<organism evidence="5 6">
    <name type="scientific">Natrinema salifodinae</name>
    <dbReference type="NCBI Taxonomy" id="1202768"/>
    <lineage>
        <taxon>Archaea</taxon>
        <taxon>Methanobacteriati</taxon>
        <taxon>Methanobacteriota</taxon>
        <taxon>Stenosarchaea group</taxon>
        <taxon>Halobacteria</taxon>
        <taxon>Halobacteriales</taxon>
        <taxon>Natrialbaceae</taxon>
        <taxon>Natrinema</taxon>
    </lineage>
</organism>
<feature type="compositionally biased region" description="Low complexity" evidence="1">
    <location>
        <begin position="324"/>
        <end position="336"/>
    </location>
</feature>
<dbReference type="PROSITE" id="PS51257">
    <property type="entry name" value="PROKAR_LIPOPROTEIN"/>
    <property type="match status" value="1"/>
</dbReference>
<dbReference type="InterPro" id="IPR036390">
    <property type="entry name" value="WH_DNA-bd_sf"/>
</dbReference>
<dbReference type="OrthoDB" id="27885at2157"/>
<proteinExistence type="predicted"/>
<feature type="region of interest" description="Disordered" evidence="1">
    <location>
        <begin position="30"/>
        <end position="55"/>
    </location>
</feature>
<accession>A0A1I0M9B5</accession>
<dbReference type="InterPro" id="IPR055769">
    <property type="entry name" value="DUF7345"/>
</dbReference>
<protein>
    <recommendedName>
        <fullName evidence="7">IclR helix-turn-helix domain-containing protein</fullName>
    </recommendedName>
</protein>
<dbReference type="Proteomes" id="UP000183275">
    <property type="component" value="Unassembled WGS sequence"/>
</dbReference>
<feature type="transmembrane region" description="Helical" evidence="2">
    <location>
        <begin position="283"/>
        <end position="304"/>
    </location>
</feature>
<dbReference type="EMBL" id="FOIS01000001">
    <property type="protein sequence ID" value="SEV83961.1"/>
    <property type="molecule type" value="Genomic_DNA"/>
</dbReference>
<evidence type="ECO:0008006" key="7">
    <source>
        <dbReference type="Google" id="ProtNLM"/>
    </source>
</evidence>
<name>A0A1I0M9B5_9EURY</name>
<feature type="compositionally biased region" description="Low complexity" evidence="1">
    <location>
        <begin position="30"/>
        <end position="46"/>
    </location>
</feature>
<evidence type="ECO:0000259" key="4">
    <source>
        <dbReference type="Pfam" id="PF24036"/>
    </source>
</evidence>
<feature type="region of interest" description="Disordered" evidence="1">
    <location>
        <begin position="310"/>
        <end position="367"/>
    </location>
</feature>
<dbReference type="RefSeq" id="WP_049989880.1">
    <property type="nucleotide sequence ID" value="NZ_FOIS01000001.1"/>
</dbReference>
<dbReference type="Pfam" id="PF24036">
    <property type="entry name" value="DUF7345"/>
    <property type="match status" value="1"/>
</dbReference>
<feature type="region of interest" description="Disordered" evidence="1">
    <location>
        <begin position="253"/>
        <end position="272"/>
    </location>
</feature>
<keyword evidence="2" id="KW-1133">Transmembrane helix</keyword>
<reference evidence="6" key="1">
    <citation type="submission" date="2016-10" db="EMBL/GenBank/DDBJ databases">
        <authorList>
            <person name="Varghese N."/>
        </authorList>
    </citation>
    <scope>NUCLEOTIDE SEQUENCE [LARGE SCALE GENOMIC DNA]</scope>
    <source>
        <strain evidence="6">CGMCC 1.12284</strain>
    </source>
</reference>
<dbReference type="AlphaFoldDB" id="A0A1I0M9B5"/>